<protein>
    <submittedName>
        <fullName evidence="1">RusA family crossover junction endodeoxyribonuclease</fullName>
    </submittedName>
</protein>
<name>A0ABT6IZQ1_9STAP</name>
<evidence type="ECO:0000313" key="1">
    <source>
        <dbReference type="EMBL" id="MDH5157931.1"/>
    </source>
</evidence>
<gene>
    <name evidence="1" type="ORF">P5X59_06295</name>
</gene>
<evidence type="ECO:0000313" key="2">
    <source>
        <dbReference type="Proteomes" id="UP001159200"/>
    </source>
</evidence>
<comment type="caution">
    <text evidence="1">The sequence shown here is derived from an EMBL/GenBank/DDBJ whole genome shotgun (WGS) entry which is preliminary data.</text>
</comment>
<proteinExistence type="predicted"/>
<dbReference type="EMBL" id="JAROYR010000007">
    <property type="protein sequence ID" value="MDH5157931.1"/>
    <property type="molecule type" value="Genomic_DNA"/>
</dbReference>
<organism evidence="1 2">
    <name type="scientific">Staphylococcus cohnii</name>
    <dbReference type="NCBI Taxonomy" id="29382"/>
    <lineage>
        <taxon>Bacteria</taxon>
        <taxon>Bacillati</taxon>
        <taxon>Bacillota</taxon>
        <taxon>Bacilli</taxon>
        <taxon>Bacillales</taxon>
        <taxon>Staphylococcaceae</taxon>
        <taxon>Staphylococcus</taxon>
        <taxon>Staphylococcus cohnii species complex</taxon>
    </lineage>
</organism>
<dbReference type="InterPro" id="IPR008822">
    <property type="entry name" value="Endonuclease_RusA-like"/>
</dbReference>
<dbReference type="Gene3D" id="3.30.1330.70">
    <property type="entry name" value="Holliday junction resolvase RusA"/>
    <property type="match status" value="1"/>
</dbReference>
<accession>A0ABT6IZQ1</accession>
<dbReference type="RefSeq" id="WP_280561652.1">
    <property type="nucleotide sequence ID" value="NZ_JAROYJ010000008.1"/>
</dbReference>
<reference evidence="1 2" key="1">
    <citation type="submission" date="2023-03" db="EMBL/GenBank/DDBJ databases">
        <title>Bacterial isolates from washroom surfaces on a university campus.</title>
        <authorList>
            <person name="Holman D.B."/>
            <person name="Gzyl K.E."/>
            <person name="Taheri A.E."/>
        </authorList>
    </citation>
    <scope>NUCLEOTIDE SEQUENCE [LARGE SCALE GENOMIC DNA]</scope>
    <source>
        <strain evidence="1 2">RD01</strain>
    </source>
</reference>
<sequence>MKRIELTVDAPMASPRPRFRNAGKFVQTYMSSDYMKHKKELQKQMPKLLLDEPLIILIEFHFPMLKSWSKKKQQSMAGKYKITKPDVDNLIKTILDAGNNHLWADDNIVADARGIKTYSFEPRVIIHIEKVEGDLNE</sequence>
<keyword evidence="2" id="KW-1185">Reference proteome</keyword>
<dbReference type="Pfam" id="PF05866">
    <property type="entry name" value="RusA"/>
    <property type="match status" value="1"/>
</dbReference>
<dbReference type="SUPFAM" id="SSF103084">
    <property type="entry name" value="Holliday junction resolvase RusA"/>
    <property type="match status" value="1"/>
</dbReference>
<dbReference type="Proteomes" id="UP001159200">
    <property type="component" value="Unassembled WGS sequence"/>
</dbReference>
<dbReference type="InterPro" id="IPR036614">
    <property type="entry name" value="RusA-like_sf"/>
</dbReference>